<dbReference type="AlphaFoldDB" id="E4RVL6"/>
<name>E4RVL6_LEAB4</name>
<dbReference type="OrthoDB" id="1422214at2"/>
<dbReference type="EMBL" id="CP002305">
    <property type="protein sequence ID" value="ADQ17080.1"/>
    <property type="molecule type" value="Genomic_DNA"/>
</dbReference>
<dbReference type="SUPFAM" id="SSF52141">
    <property type="entry name" value="Uracil-DNA glycosylase-like"/>
    <property type="match status" value="1"/>
</dbReference>
<dbReference type="eggNOG" id="COG3663">
    <property type="taxonomic scope" value="Bacteria"/>
</dbReference>
<dbReference type="STRING" id="649349.Lbys_1361"/>
<dbReference type="HOGENOM" id="CLU_1011176_0_0_10"/>
<dbReference type="RefSeq" id="WP_013408129.1">
    <property type="nucleotide sequence ID" value="NC_014655.1"/>
</dbReference>
<protein>
    <recommendedName>
        <fullName evidence="3">Uracil-DNA glycosylase-like domain-containing protein</fullName>
    </recommendedName>
</protein>
<evidence type="ECO:0008006" key="3">
    <source>
        <dbReference type="Google" id="ProtNLM"/>
    </source>
</evidence>
<reference key="1">
    <citation type="submission" date="2010-11" db="EMBL/GenBank/DDBJ databases">
        <title>The complete genome of Leadbetterella byssophila DSM 17132.</title>
        <authorList>
            <consortium name="US DOE Joint Genome Institute (JGI-PGF)"/>
            <person name="Lucas S."/>
            <person name="Copeland A."/>
            <person name="Lapidus A."/>
            <person name="Glavina del Rio T."/>
            <person name="Dalin E."/>
            <person name="Tice H."/>
            <person name="Bruce D."/>
            <person name="Goodwin L."/>
            <person name="Pitluck S."/>
            <person name="Kyrpides N."/>
            <person name="Mavromatis K."/>
            <person name="Ivanova N."/>
            <person name="Teshima H."/>
            <person name="Brettin T."/>
            <person name="Detter J.C."/>
            <person name="Han C."/>
            <person name="Tapia R."/>
            <person name="Land M."/>
            <person name="Hauser L."/>
            <person name="Markowitz V."/>
            <person name="Cheng J.-F."/>
            <person name="Hugenholtz P."/>
            <person name="Woyke T."/>
            <person name="Wu D."/>
            <person name="Tindall B."/>
            <person name="Pomrenke H.G."/>
            <person name="Brambilla E."/>
            <person name="Klenk H.-P."/>
            <person name="Eisen J.A."/>
        </authorList>
    </citation>
    <scope>NUCLEOTIDE SEQUENCE [LARGE SCALE GENOMIC DNA]</scope>
    <source>
        <strain>DSM 17132</strain>
    </source>
</reference>
<dbReference type="Gene3D" id="3.40.470.10">
    <property type="entry name" value="Uracil-DNA glycosylase-like domain"/>
    <property type="match status" value="1"/>
</dbReference>
<organism evidence="1 2">
    <name type="scientific">Leadbetterella byssophila (strain DSM 17132 / JCM 16389 / KACC 11308 / NBRC 106382 / 4M15)</name>
    <dbReference type="NCBI Taxonomy" id="649349"/>
    <lineage>
        <taxon>Bacteria</taxon>
        <taxon>Pseudomonadati</taxon>
        <taxon>Bacteroidota</taxon>
        <taxon>Cytophagia</taxon>
        <taxon>Cytophagales</taxon>
        <taxon>Leadbetterellaceae</taxon>
        <taxon>Leadbetterella</taxon>
    </lineage>
</organism>
<reference evidence="1 2" key="2">
    <citation type="journal article" date="2011" name="Stand. Genomic Sci.">
        <title>Complete genome sequence of Leadbetterella byssophila type strain (4M15).</title>
        <authorList>
            <person name="Abt B."/>
            <person name="Teshima H."/>
            <person name="Lucas S."/>
            <person name="Lapidus A."/>
            <person name="Del Rio T.G."/>
            <person name="Nolan M."/>
            <person name="Tice H."/>
            <person name="Cheng J.F."/>
            <person name="Pitluck S."/>
            <person name="Liolios K."/>
            <person name="Pagani I."/>
            <person name="Ivanova N."/>
            <person name="Mavromatis K."/>
            <person name="Pati A."/>
            <person name="Tapia R."/>
            <person name="Han C."/>
            <person name="Goodwin L."/>
            <person name="Chen A."/>
            <person name="Palaniappan K."/>
            <person name="Land M."/>
            <person name="Hauser L."/>
            <person name="Chang Y.J."/>
            <person name="Jeffries C.D."/>
            <person name="Rohde M."/>
            <person name="Goker M."/>
            <person name="Tindall B.J."/>
            <person name="Detter J.C."/>
            <person name="Woyke T."/>
            <person name="Bristow J."/>
            <person name="Eisen J.A."/>
            <person name="Markowitz V."/>
            <person name="Hugenholtz P."/>
            <person name="Klenk H.P."/>
            <person name="Kyrpides N.C."/>
        </authorList>
    </citation>
    <scope>NUCLEOTIDE SEQUENCE [LARGE SCALE GENOMIC DNA]</scope>
    <source>
        <strain evidence="2">DSM 17132 / JCM 16389 / KACC 11308 / NBRC 106382 / 4M15</strain>
    </source>
</reference>
<evidence type="ECO:0000313" key="2">
    <source>
        <dbReference type="Proteomes" id="UP000007435"/>
    </source>
</evidence>
<sequence length="275" mass="31944">MPELHPFVTRRWKNHNHGQFEENEWFISENQNSFVFAPNRDIKSIFLGSFPTTHVSIDEPIGLYPEFFYGSPQNNFWTILGHLSNLPSATFQNRIDILRRLKIGIADILLEVERNGIYNNDNNLHQIRYNNILDLLLTFPNLENIFMTSGGRAPIYNLNNNNPSVATWLRHSLVNHNFTGFNQNGYLKAITNNDVTFNLISLASPSKNADRSFTRSINNINRETQLNLTVNDYRKLSWSLWLKKLHFTDNDTPQPIQHWSGIAAGNNYIQNHFEN</sequence>
<proteinExistence type="predicted"/>
<evidence type="ECO:0000313" key="1">
    <source>
        <dbReference type="EMBL" id="ADQ17080.1"/>
    </source>
</evidence>
<gene>
    <name evidence="1" type="ordered locus">Lbys_1361</name>
</gene>
<accession>E4RVL6</accession>
<dbReference type="Proteomes" id="UP000007435">
    <property type="component" value="Chromosome"/>
</dbReference>
<dbReference type="InterPro" id="IPR036895">
    <property type="entry name" value="Uracil-DNA_glycosylase-like_sf"/>
</dbReference>
<keyword evidence="2" id="KW-1185">Reference proteome</keyword>
<dbReference type="KEGG" id="lby:Lbys_1361"/>